<dbReference type="EMBL" id="AOPY01001394">
    <property type="protein sequence ID" value="EPJ39998.1"/>
    <property type="molecule type" value="Genomic_DNA"/>
</dbReference>
<gene>
    <name evidence="1" type="ORF">STAFG_2942</name>
</gene>
<reference evidence="1 2" key="1">
    <citation type="submission" date="2013-02" db="EMBL/GenBank/DDBJ databases">
        <title>Draft Genome Sequence of Streptomyces afghaniensis, Which Produces Compounds of the Julimycin B-Complex.</title>
        <authorList>
            <person name="Gruening B.A."/>
            <person name="Praeg A."/>
            <person name="Erxleben A."/>
            <person name="Guenther S."/>
            <person name="Fiedler H.-P."/>
            <person name="Goodfellow M."/>
            <person name="Mueller M."/>
        </authorList>
    </citation>
    <scope>NUCLEOTIDE SEQUENCE [LARGE SCALE GENOMIC DNA]</scope>
    <source>
        <strain evidence="1 2">772</strain>
    </source>
</reference>
<dbReference type="AlphaFoldDB" id="S4MKC5"/>
<accession>S4MKC5</accession>
<dbReference type="PATRIC" id="fig|1283301.3.peg.2913"/>
<keyword evidence="2" id="KW-1185">Reference proteome</keyword>
<protein>
    <submittedName>
        <fullName evidence="1">Uncharacterized protein</fullName>
    </submittedName>
</protein>
<name>S4MKC5_9ACTN</name>
<dbReference type="Proteomes" id="UP000015001">
    <property type="component" value="Unassembled WGS sequence"/>
</dbReference>
<proteinExistence type="predicted"/>
<evidence type="ECO:0000313" key="2">
    <source>
        <dbReference type="Proteomes" id="UP000015001"/>
    </source>
</evidence>
<organism evidence="1 2">
    <name type="scientific">Streptomyces afghaniensis 772</name>
    <dbReference type="NCBI Taxonomy" id="1283301"/>
    <lineage>
        <taxon>Bacteria</taxon>
        <taxon>Bacillati</taxon>
        <taxon>Actinomycetota</taxon>
        <taxon>Actinomycetes</taxon>
        <taxon>Kitasatosporales</taxon>
        <taxon>Streptomycetaceae</taxon>
        <taxon>Streptomyces</taxon>
    </lineage>
</organism>
<sequence>MDTETIRSNSLCGWLIEFPYESRPFAPWGRAAHTGPGASDVVDPSRAA</sequence>
<evidence type="ECO:0000313" key="1">
    <source>
        <dbReference type="EMBL" id="EPJ39998.1"/>
    </source>
</evidence>
<dbReference type="HOGENOM" id="CLU_3158073_0_0_11"/>
<comment type="caution">
    <text evidence="1">The sequence shown here is derived from an EMBL/GenBank/DDBJ whole genome shotgun (WGS) entry which is preliminary data.</text>
</comment>